<dbReference type="Proteomes" id="UP000009082">
    <property type="component" value="Unassembled WGS sequence"/>
</dbReference>
<dbReference type="OMA" id="DSLVICM"/>
<dbReference type="InterPro" id="IPR008506">
    <property type="entry name" value="SND2/TMEM208"/>
</dbReference>
<gene>
    <name evidence="2" type="ORF">NCER_100857</name>
</gene>
<protein>
    <submittedName>
        <fullName evidence="2">Uncharacterized protein</fullName>
    </submittedName>
</protein>
<dbReference type="InParanoid" id="C4V8M5"/>
<feature type="transmembrane region" description="Helical" evidence="1">
    <location>
        <begin position="21"/>
        <end position="39"/>
    </location>
</feature>
<evidence type="ECO:0000313" key="2">
    <source>
        <dbReference type="EMBL" id="EEQ82422.1"/>
    </source>
</evidence>
<proteinExistence type="predicted"/>
<organism evidence="3">
    <name type="scientific">Vairimorpha ceranae (strain BRL01)</name>
    <name type="common">Microsporidian parasite</name>
    <name type="synonym">Nosema ceranae</name>
    <dbReference type="NCBI Taxonomy" id="578460"/>
    <lineage>
        <taxon>Eukaryota</taxon>
        <taxon>Fungi</taxon>
        <taxon>Fungi incertae sedis</taxon>
        <taxon>Microsporidia</taxon>
        <taxon>Nosematidae</taxon>
        <taxon>Vairimorpha</taxon>
    </lineage>
</organism>
<dbReference type="EMBL" id="ACOL01000059">
    <property type="protein sequence ID" value="EEQ82422.1"/>
    <property type="molecule type" value="Genomic_DNA"/>
</dbReference>
<evidence type="ECO:0000313" key="3">
    <source>
        <dbReference type="Proteomes" id="UP000009082"/>
    </source>
</evidence>
<evidence type="ECO:0000256" key="1">
    <source>
        <dbReference type="SAM" id="Phobius"/>
    </source>
</evidence>
<keyword evidence="1" id="KW-0812">Transmembrane</keyword>
<dbReference type="KEGG" id="nce:NCER_100857"/>
<keyword evidence="1" id="KW-1133">Transmembrane helix</keyword>
<dbReference type="OrthoDB" id="276296at2759"/>
<feature type="transmembrane region" description="Helical" evidence="1">
    <location>
        <begin position="111"/>
        <end position="130"/>
    </location>
</feature>
<name>C4V8M5_VAIC1</name>
<dbReference type="Pfam" id="PF05620">
    <property type="entry name" value="TMEM208_SND2"/>
    <property type="match status" value="1"/>
</dbReference>
<reference evidence="3" key="1">
    <citation type="journal article" date="2009" name="PLoS Pathog.">
        <title>Genomic analyses of the microsporidian Nosema ceranae, an emergent pathogen of honey bees.</title>
        <authorList>
            <person name="Cornman R.S."/>
            <person name="Chen Y.P."/>
            <person name="Schatz M.C."/>
            <person name="Street C."/>
            <person name="Zhao Y."/>
            <person name="Desany B."/>
            <person name="Egholm M."/>
            <person name="Hutchison S."/>
            <person name="Pettis J.S."/>
            <person name="Lipkin W.I."/>
            <person name="Evans J.D."/>
        </authorList>
    </citation>
    <scope>NUCLEOTIDE SEQUENCE [LARGE SCALE GENOMIC DNA]</scope>
    <source>
        <strain evidence="3">BRL01</strain>
    </source>
</reference>
<sequence length="140" mass="16193">MRGSDLNKAIHKSNYFIKKSLLLSTILFNTLIIILLYFNNRFDKFKFFISSCPEIFTILCIFKISAPVIRKSGNIEELVDPGTALSGKGIASVLFDSLVICMLVKMFIFYSYYWCILYVFIALSAFYEMVYKTVKKLKTQ</sequence>
<accession>C4V8M5</accession>
<dbReference type="HOGENOM" id="CLU_148816_0_0_1"/>
<dbReference type="AlphaFoldDB" id="C4V8M5"/>
<keyword evidence="1" id="KW-0472">Membrane</keyword>
<dbReference type="VEuPathDB" id="MicrosporidiaDB:NCER_100857"/>